<name>A0A8H8S374_9HELO</name>
<reference evidence="1 2" key="1">
    <citation type="submission" date="2018-05" db="EMBL/GenBank/DDBJ databases">
        <title>Genome sequencing and assembly of the regulated plant pathogen Lachnellula willkommii and related sister species for the development of diagnostic species identification markers.</title>
        <authorList>
            <person name="Giroux E."/>
            <person name="Bilodeau G."/>
        </authorList>
    </citation>
    <scope>NUCLEOTIDE SEQUENCE [LARGE SCALE GENOMIC DNA]</scope>
    <source>
        <strain evidence="1 2">CBS 160.35</strain>
    </source>
</reference>
<keyword evidence="2" id="KW-1185">Reference proteome</keyword>
<evidence type="ECO:0000313" key="2">
    <source>
        <dbReference type="Proteomes" id="UP000443090"/>
    </source>
</evidence>
<comment type="caution">
    <text evidence="1">The sequence shown here is derived from an EMBL/GenBank/DDBJ whole genome shotgun (WGS) entry which is preliminary data.</text>
</comment>
<accession>A0A8H8S374</accession>
<dbReference type="Proteomes" id="UP000443090">
    <property type="component" value="Unassembled WGS sequence"/>
</dbReference>
<dbReference type="AlphaFoldDB" id="A0A8H8S374"/>
<gene>
    <name evidence="1" type="ORF">LOCC1_G004039</name>
</gene>
<sequence>MSQHADRVLELLEVLWKRQHQYNAKYDWRQVQIQMGIQIFIFA</sequence>
<evidence type="ECO:0000313" key="1">
    <source>
        <dbReference type="EMBL" id="TVY45808.1"/>
    </source>
</evidence>
<organism evidence="1 2">
    <name type="scientific">Lachnellula occidentalis</name>
    <dbReference type="NCBI Taxonomy" id="215460"/>
    <lineage>
        <taxon>Eukaryota</taxon>
        <taxon>Fungi</taxon>
        <taxon>Dikarya</taxon>
        <taxon>Ascomycota</taxon>
        <taxon>Pezizomycotina</taxon>
        <taxon>Leotiomycetes</taxon>
        <taxon>Helotiales</taxon>
        <taxon>Lachnaceae</taxon>
        <taxon>Lachnellula</taxon>
    </lineage>
</organism>
<protein>
    <submittedName>
        <fullName evidence="1">Uncharacterized protein</fullName>
    </submittedName>
</protein>
<proteinExistence type="predicted"/>
<dbReference type="EMBL" id="QGMI01000178">
    <property type="protein sequence ID" value="TVY45808.1"/>
    <property type="molecule type" value="Genomic_DNA"/>
</dbReference>